<evidence type="ECO:0000313" key="2">
    <source>
        <dbReference type="WBParaSite" id="Pan_g19099.t1"/>
    </source>
</evidence>
<proteinExistence type="predicted"/>
<sequence>MAPLRCISALPVTETADASFLKLWVSLHCGLILKDCLQVSLQDYSSNCAQICQITSSSVSAAAAPWVDGMTEPASC</sequence>
<organism evidence="1 2">
    <name type="scientific">Panagrellus redivivus</name>
    <name type="common">Microworm</name>
    <dbReference type="NCBI Taxonomy" id="6233"/>
    <lineage>
        <taxon>Eukaryota</taxon>
        <taxon>Metazoa</taxon>
        <taxon>Ecdysozoa</taxon>
        <taxon>Nematoda</taxon>
        <taxon>Chromadorea</taxon>
        <taxon>Rhabditida</taxon>
        <taxon>Tylenchina</taxon>
        <taxon>Panagrolaimomorpha</taxon>
        <taxon>Panagrolaimoidea</taxon>
        <taxon>Panagrolaimidae</taxon>
        <taxon>Panagrellus</taxon>
    </lineage>
</organism>
<evidence type="ECO:0000313" key="1">
    <source>
        <dbReference type="Proteomes" id="UP000492821"/>
    </source>
</evidence>
<reference evidence="1" key="1">
    <citation type="journal article" date="2013" name="Genetics">
        <title>The draft genome and transcriptome of Panagrellus redivivus are shaped by the harsh demands of a free-living lifestyle.</title>
        <authorList>
            <person name="Srinivasan J."/>
            <person name="Dillman A.R."/>
            <person name="Macchietto M.G."/>
            <person name="Heikkinen L."/>
            <person name="Lakso M."/>
            <person name="Fracchia K.M."/>
            <person name="Antoshechkin I."/>
            <person name="Mortazavi A."/>
            <person name="Wong G."/>
            <person name="Sternberg P.W."/>
        </authorList>
    </citation>
    <scope>NUCLEOTIDE SEQUENCE [LARGE SCALE GENOMIC DNA]</scope>
    <source>
        <strain evidence="1">MT8872</strain>
    </source>
</reference>
<protein>
    <submittedName>
        <fullName evidence="2">Secreted protein</fullName>
    </submittedName>
</protein>
<dbReference type="WBParaSite" id="Pan_g19099.t1">
    <property type="protein sequence ID" value="Pan_g19099.t1"/>
    <property type="gene ID" value="Pan_g19099"/>
</dbReference>
<accession>A0A7E4VC67</accession>
<keyword evidence="1" id="KW-1185">Reference proteome</keyword>
<name>A0A7E4VC67_PANRE</name>
<reference evidence="2" key="2">
    <citation type="submission" date="2020-10" db="UniProtKB">
        <authorList>
            <consortium name="WormBaseParasite"/>
        </authorList>
    </citation>
    <scope>IDENTIFICATION</scope>
</reference>
<dbReference type="AlphaFoldDB" id="A0A7E4VC67"/>
<dbReference type="Proteomes" id="UP000492821">
    <property type="component" value="Unassembled WGS sequence"/>
</dbReference>